<dbReference type="Proteomes" id="UP000027100">
    <property type="component" value="Unassembled WGS sequence"/>
</dbReference>
<dbReference type="InterPro" id="IPR013094">
    <property type="entry name" value="AB_hydrolase_3"/>
</dbReference>
<dbReference type="GO" id="GO:0019433">
    <property type="term" value="P:triglyceride catabolic process"/>
    <property type="evidence" value="ECO:0007669"/>
    <property type="project" value="TreeGrafter"/>
</dbReference>
<gene>
    <name evidence="4" type="ORF">HPO_16990</name>
</gene>
<dbReference type="Pfam" id="PF07859">
    <property type="entry name" value="Abhydrolase_3"/>
    <property type="match status" value="1"/>
</dbReference>
<dbReference type="AlphaFoldDB" id="A0A062VG54"/>
<dbReference type="PANTHER" id="PTHR23025">
    <property type="entry name" value="TRIACYLGLYCEROL LIPASE"/>
    <property type="match status" value="1"/>
</dbReference>
<dbReference type="PROSITE" id="PS01173">
    <property type="entry name" value="LIPASE_GDXG_HIS"/>
    <property type="match status" value="1"/>
</dbReference>
<reference evidence="4 5" key="1">
    <citation type="journal article" date="2014" name="Antonie Van Leeuwenhoek">
        <title>Hyphomonas beringensis sp. nov. and Hyphomonas chukchiensis sp. nov., isolated from surface seawater of the Bering Sea and Chukchi Sea.</title>
        <authorList>
            <person name="Li C."/>
            <person name="Lai Q."/>
            <person name="Li G."/>
            <person name="Dong C."/>
            <person name="Wang J."/>
            <person name="Liao Y."/>
            <person name="Shao Z."/>
        </authorList>
    </citation>
    <scope>NUCLEOTIDE SEQUENCE [LARGE SCALE GENOMIC DNA]</scope>
    <source>
        <strain evidence="4 5">PS728</strain>
    </source>
</reference>
<protein>
    <submittedName>
        <fullName evidence="4">Alpha/beta fold family hydrolase</fullName>
    </submittedName>
</protein>
<organism evidence="4 5">
    <name type="scientific">Hyphomonas polymorpha PS728</name>
    <dbReference type="NCBI Taxonomy" id="1280954"/>
    <lineage>
        <taxon>Bacteria</taxon>
        <taxon>Pseudomonadati</taxon>
        <taxon>Pseudomonadota</taxon>
        <taxon>Alphaproteobacteria</taxon>
        <taxon>Hyphomonadales</taxon>
        <taxon>Hyphomonadaceae</taxon>
        <taxon>Hyphomonas</taxon>
    </lineage>
</organism>
<dbReference type="PATRIC" id="fig|1280954.3.peg.3430"/>
<dbReference type="STRING" id="1280954.HPO_16990"/>
<evidence type="ECO:0000313" key="5">
    <source>
        <dbReference type="Proteomes" id="UP000027100"/>
    </source>
</evidence>
<dbReference type="GO" id="GO:0005829">
    <property type="term" value="C:cytosol"/>
    <property type="evidence" value="ECO:0007669"/>
    <property type="project" value="TreeGrafter"/>
</dbReference>
<dbReference type="RefSeq" id="WP_035601459.1">
    <property type="nucleotide sequence ID" value="NZ_ARYM01000027.1"/>
</dbReference>
<feature type="domain" description="Alpha/beta hydrolase fold-3" evidence="3">
    <location>
        <begin position="89"/>
        <end position="293"/>
    </location>
</feature>
<name>A0A062VG54_9PROT</name>
<proteinExistence type="inferred from homology"/>
<sequence length="319" mass="34551">MSVSPLSRTDDVDPDVRRFIQRTGADFAALAAVAPPTTITRRREICEQVRAPWARGGPDMAETRMVQFGSDGVRARIHIPQSGAGKGTLIYLHGGGWTVFSIDTHDRLMREYADRTGCAVVGLDYALSPEHRFPRALEDVEACLSWLRVDGAAYGLSTGRIALGGDSAGGNLSLATALRLRDRGEPLPDALLLNYAALDTDPRPSYKRYDGDHYMLTTDEMRDFWISYLGKPSTDDPYARPLLADLAGLPPVHLCIAECDILTDQNTELAARLEAAGVEVSAMVYKGATHSFLEAVSISACAGRALQDASDWLAGILNA</sequence>
<evidence type="ECO:0000256" key="2">
    <source>
        <dbReference type="ARBA" id="ARBA00022801"/>
    </source>
</evidence>
<dbReference type="OrthoDB" id="9806180at2"/>
<dbReference type="InterPro" id="IPR029058">
    <property type="entry name" value="AB_hydrolase_fold"/>
</dbReference>
<dbReference type="GO" id="GO:0004806">
    <property type="term" value="F:triacylglycerol lipase activity"/>
    <property type="evidence" value="ECO:0007669"/>
    <property type="project" value="TreeGrafter"/>
</dbReference>
<comment type="caution">
    <text evidence="4">The sequence shown here is derived from an EMBL/GenBank/DDBJ whole genome shotgun (WGS) entry which is preliminary data.</text>
</comment>
<comment type="similarity">
    <text evidence="1">Belongs to the 'GDXG' lipolytic enzyme family.</text>
</comment>
<dbReference type="GO" id="GO:0004771">
    <property type="term" value="F:sterol ester esterase activity"/>
    <property type="evidence" value="ECO:0007669"/>
    <property type="project" value="TreeGrafter"/>
</dbReference>
<evidence type="ECO:0000259" key="3">
    <source>
        <dbReference type="Pfam" id="PF07859"/>
    </source>
</evidence>
<evidence type="ECO:0000313" key="4">
    <source>
        <dbReference type="EMBL" id="KCZ97014.1"/>
    </source>
</evidence>
<dbReference type="InterPro" id="IPR002168">
    <property type="entry name" value="Lipase_GDXG_HIS_AS"/>
</dbReference>
<evidence type="ECO:0000256" key="1">
    <source>
        <dbReference type="ARBA" id="ARBA00010515"/>
    </source>
</evidence>
<dbReference type="Gene3D" id="3.40.50.1820">
    <property type="entry name" value="alpha/beta hydrolase"/>
    <property type="match status" value="1"/>
</dbReference>
<dbReference type="SUPFAM" id="SSF53474">
    <property type="entry name" value="alpha/beta-Hydrolases"/>
    <property type="match status" value="1"/>
</dbReference>
<keyword evidence="5" id="KW-1185">Reference proteome</keyword>
<dbReference type="PANTHER" id="PTHR23025:SF3">
    <property type="entry name" value="HORMONE-SENSITIVE LIPASE"/>
    <property type="match status" value="1"/>
</dbReference>
<dbReference type="EMBL" id="ARYM01000027">
    <property type="protein sequence ID" value="KCZ97014.1"/>
    <property type="molecule type" value="Genomic_DNA"/>
</dbReference>
<dbReference type="eggNOG" id="COG0657">
    <property type="taxonomic scope" value="Bacteria"/>
</dbReference>
<keyword evidence="2 4" id="KW-0378">Hydrolase</keyword>
<accession>A0A062VG54</accession>